<evidence type="ECO:0000313" key="2">
    <source>
        <dbReference type="EMBL" id="CAE1332296.1"/>
    </source>
</evidence>
<feature type="region of interest" description="Disordered" evidence="1">
    <location>
        <begin position="262"/>
        <end position="281"/>
    </location>
</feature>
<name>A0A812F2A4_ACAPH</name>
<proteinExistence type="predicted"/>
<dbReference type="EMBL" id="CAHIKZ030005631">
    <property type="protein sequence ID" value="CAE1332296.1"/>
    <property type="molecule type" value="Genomic_DNA"/>
</dbReference>
<dbReference type="OrthoDB" id="6287170at2759"/>
<comment type="caution">
    <text evidence="2">The sequence shown here is derived from an EMBL/GenBank/DDBJ whole genome shotgun (WGS) entry which is preliminary data.</text>
</comment>
<organism evidence="2 3">
    <name type="scientific">Acanthosepion pharaonis</name>
    <name type="common">Pharaoh cuttlefish</name>
    <name type="synonym">Sepia pharaonis</name>
    <dbReference type="NCBI Taxonomy" id="158019"/>
    <lineage>
        <taxon>Eukaryota</taxon>
        <taxon>Metazoa</taxon>
        <taxon>Spiralia</taxon>
        <taxon>Lophotrochozoa</taxon>
        <taxon>Mollusca</taxon>
        <taxon>Cephalopoda</taxon>
        <taxon>Coleoidea</taxon>
        <taxon>Decapodiformes</taxon>
        <taxon>Sepiida</taxon>
        <taxon>Sepiina</taxon>
        <taxon>Sepiidae</taxon>
        <taxon>Acanthosepion</taxon>
    </lineage>
</organism>
<gene>
    <name evidence="2" type="ORF">SPHA_81335</name>
</gene>
<evidence type="ECO:0000313" key="3">
    <source>
        <dbReference type="Proteomes" id="UP000597762"/>
    </source>
</evidence>
<reference evidence="2" key="1">
    <citation type="submission" date="2021-01" db="EMBL/GenBank/DDBJ databases">
        <authorList>
            <person name="Li R."/>
            <person name="Bekaert M."/>
        </authorList>
    </citation>
    <scope>NUCLEOTIDE SEQUENCE</scope>
    <source>
        <strain evidence="2">Farmed</strain>
    </source>
</reference>
<dbReference type="Proteomes" id="UP000597762">
    <property type="component" value="Unassembled WGS sequence"/>
</dbReference>
<accession>A0A812F2A4</accession>
<dbReference type="PANTHER" id="PTHR39075:SF1">
    <property type="entry name" value="FI19908P1"/>
    <property type="match status" value="1"/>
</dbReference>
<feature type="region of interest" description="Disordered" evidence="1">
    <location>
        <begin position="52"/>
        <end position="96"/>
    </location>
</feature>
<keyword evidence="3" id="KW-1185">Reference proteome</keyword>
<protein>
    <submittedName>
        <fullName evidence="2">Uncharacterized protein</fullName>
    </submittedName>
</protein>
<feature type="compositionally biased region" description="Low complexity" evidence="1">
    <location>
        <begin position="262"/>
        <end position="272"/>
    </location>
</feature>
<evidence type="ECO:0000256" key="1">
    <source>
        <dbReference type="SAM" id="MobiDB-lite"/>
    </source>
</evidence>
<dbReference type="PANTHER" id="PTHR39075">
    <property type="entry name" value="FI19908P1"/>
    <property type="match status" value="1"/>
</dbReference>
<feature type="region of interest" description="Disordered" evidence="1">
    <location>
        <begin position="160"/>
        <end position="193"/>
    </location>
</feature>
<feature type="compositionally biased region" description="Basic residues" evidence="1">
    <location>
        <begin position="179"/>
        <end position="191"/>
    </location>
</feature>
<sequence length="431" mass="48907">MCQLKYASLSKCDNSLWDYKPTRRTNEGIHRTHSPGNDPNTLQDSQLAKNFSSRNTISKLADVETKEVGSRNSNGNGRDKPRPYERRQEIRKKNPAVVNNTNVKKEGFTNVDILTEETFTKELKHPKLNQHVSGLSSRPELALQQMVINKSRDYINSNCNSSNNNAVRIAESGPQSNYGRRRRSRPHRRQKCSGWVKYPTDKKYDPLNKVTSNKQDNCHGLQNTPWEIANYLKSNMNLKKIGQKGSGNLTYRSAANNNNNSSCDAALSASSSLHPKDEQENQMRRINVTPLDPLLRNCRQIIDRHPSIYVSQTGLVNLFLRGGTLLEITVDKTLRLVDQRLNIAIALNWRDKSCNVHHPQAVINMAETSADIELYGKWQARMRSGNVLAGDKCRSVWFDSIENYGTAKYDQHQFLNSTVDNTVDLVYSTSA</sequence>
<feature type="compositionally biased region" description="Basic and acidic residues" evidence="1">
    <location>
        <begin position="77"/>
        <end position="92"/>
    </location>
</feature>
<dbReference type="AlphaFoldDB" id="A0A812F2A4"/>